<keyword evidence="5 7" id="KW-1133">Transmembrane helix</keyword>
<dbReference type="Proteomes" id="UP000321196">
    <property type="component" value="Unassembled WGS sequence"/>
</dbReference>
<comment type="caution">
    <text evidence="9">The sequence shown here is derived from an EMBL/GenBank/DDBJ whole genome shotgun (WGS) entry which is preliminary data.</text>
</comment>
<evidence type="ECO:0000313" key="10">
    <source>
        <dbReference type="Proteomes" id="UP000321196"/>
    </source>
</evidence>
<comment type="subcellular location">
    <subcellularLocation>
        <location evidence="1 7">Cell membrane</location>
        <topology evidence="1 7">Multi-pass membrane protein</topology>
    </subcellularLocation>
</comment>
<evidence type="ECO:0000313" key="9">
    <source>
        <dbReference type="EMBL" id="TXK03353.1"/>
    </source>
</evidence>
<evidence type="ECO:0000256" key="1">
    <source>
        <dbReference type="ARBA" id="ARBA00004651"/>
    </source>
</evidence>
<dbReference type="PANTHER" id="PTHR30193:SF37">
    <property type="entry name" value="INNER MEMBRANE ABC TRANSPORTER PERMEASE PROTEIN YCJO"/>
    <property type="match status" value="1"/>
</dbReference>
<feature type="domain" description="ABC transmembrane type-1" evidence="8">
    <location>
        <begin position="67"/>
        <end position="283"/>
    </location>
</feature>
<dbReference type="GO" id="GO:0005886">
    <property type="term" value="C:plasma membrane"/>
    <property type="evidence" value="ECO:0007669"/>
    <property type="project" value="UniProtKB-SubCell"/>
</dbReference>
<dbReference type="InterPro" id="IPR000515">
    <property type="entry name" value="MetI-like"/>
</dbReference>
<feature type="transmembrane region" description="Helical" evidence="7">
    <location>
        <begin position="262"/>
        <end position="287"/>
    </location>
</feature>
<evidence type="ECO:0000256" key="5">
    <source>
        <dbReference type="ARBA" id="ARBA00022989"/>
    </source>
</evidence>
<dbReference type="InterPro" id="IPR035906">
    <property type="entry name" value="MetI-like_sf"/>
</dbReference>
<dbReference type="CDD" id="cd06261">
    <property type="entry name" value="TM_PBP2"/>
    <property type="match status" value="1"/>
</dbReference>
<dbReference type="SUPFAM" id="SSF160964">
    <property type="entry name" value="MalF N-terminal region-like"/>
    <property type="match status" value="1"/>
</dbReference>
<dbReference type="GO" id="GO:0055085">
    <property type="term" value="P:transmembrane transport"/>
    <property type="evidence" value="ECO:0007669"/>
    <property type="project" value="InterPro"/>
</dbReference>
<keyword evidence="3" id="KW-1003">Cell membrane</keyword>
<evidence type="ECO:0000259" key="8">
    <source>
        <dbReference type="PROSITE" id="PS50928"/>
    </source>
</evidence>
<gene>
    <name evidence="9" type="ORF">FVP60_10700</name>
</gene>
<dbReference type="PROSITE" id="PS50928">
    <property type="entry name" value="ABC_TM1"/>
    <property type="match status" value="1"/>
</dbReference>
<evidence type="ECO:0000256" key="7">
    <source>
        <dbReference type="RuleBase" id="RU363032"/>
    </source>
</evidence>
<organism evidence="9 10">
    <name type="scientific">Microbacterium mitrae</name>
    <dbReference type="NCBI Taxonomy" id="664640"/>
    <lineage>
        <taxon>Bacteria</taxon>
        <taxon>Bacillati</taxon>
        <taxon>Actinomycetota</taxon>
        <taxon>Actinomycetes</taxon>
        <taxon>Micrococcales</taxon>
        <taxon>Microbacteriaceae</taxon>
        <taxon>Microbacterium</taxon>
    </lineage>
</organism>
<dbReference type="SUPFAM" id="SSF161098">
    <property type="entry name" value="MetI-like"/>
    <property type="match status" value="1"/>
</dbReference>
<evidence type="ECO:0000256" key="2">
    <source>
        <dbReference type="ARBA" id="ARBA00022448"/>
    </source>
</evidence>
<proteinExistence type="inferred from homology"/>
<dbReference type="Pfam" id="PF00528">
    <property type="entry name" value="BPD_transp_1"/>
    <property type="match status" value="1"/>
</dbReference>
<keyword evidence="6 7" id="KW-0472">Membrane</keyword>
<dbReference type="PANTHER" id="PTHR30193">
    <property type="entry name" value="ABC TRANSPORTER PERMEASE PROTEIN"/>
    <property type="match status" value="1"/>
</dbReference>
<feature type="transmembrane region" description="Helical" evidence="7">
    <location>
        <begin position="158"/>
        <end position="180"/>
    </location>
</feature>
<evidence type="ECO:0000256" key="4">
    <source>
        <dbReference type="ARBA" id="ARBA00022692"/>
    </source>
</evidence>
<comment type="similarity">
    <text evidence="7">Belongs to the binding-protein-dependent transport system permease family.</text>
</comment>
<keyword evidence="4 7" id="KW-0812">Transmembrane</keyword>
<keyword evidence="2 7" id="KW-0813">Transport</keyword>
<feature type="transmembrane region" description="Helical" evidence="7">
    <location>
        <begin position="71"/>
        <end position="94"/>
    </location>
</feature>
<feature type="transmembrane region" description="Helical" evidence="7">
    <location>
        <begin position="7"/>
        <end position="26"/>
    </location>
</feature>
<protein>
    <submittedName>
        <fullName evidence="9">Sugar ABC transporter permease</fullName>
    </submittedName>
</protein>
<dbReference type="OrthoDB" id="3210259at2"/>
<dbReference type="RefSeq" id="WP_147826284.1">
    <property type="nucleotide sequence ID" value="NZ_BAAARG010000001.1"/>
</dbReference>
<evidence type="ECO:0000256" key="3">
    <source>
        <dbReference type="ARBA" id="ARBA00022475"/>
    </source>
</evidence>
<accession>A0A5C8HN58</accession>
<dbReference type="AlphaFoldDB" id="A0A5C8HN58"/>
<sequence>MVKRSHLFPLLYVAPALILIGLFVYYPLIANIGFSFFSFGAGNAEMTWVGVDNITRLFGDPVIHTALKNNLLYAVVSVIVQVGGGLVVAAWLTHLLGRRMGAFLRSVYFMPAVISMTVIALLFTFIFDSRNGLLNAFLGVVGLEGLQTAWLADVNTAMGAVIAVSQWQSIGYICMLYVVALQQIPTELYEAAALDGAGKVRQFFHITVPQAKEMIFVAMILTVSGAFTVFNEPYILTKGGPGNTTQVLATYMYNQGFFQNQMGYASAIATLIFVITLVLSVIQLVSFRTGKD</sequence>
<reference evidence="9 10" key="1">
    <citation type="submission" date="2019-08" db="EMBL/GenBank/DDBJ databases">
        <authorList>
            <person name="Dong K."/>
        </authorList>
    </citation>
    <scope>NUCLEOTIDE SEQUENCE [LARGE SCALE GENOMIC DNA]</scope>
    <source>
        <strain evidence="9 10">M4-8</strain>
    </source>
</reference>
<feature type="transmembrane region" description="Helical" evidence="7">
    <location>
        <begin position="214"/>
        <end position="230"/>
    </location>
</feature>
<dbReference type="EMBL" id="VRSW01000004">
    <property type="protein sequence ID" value="TXK03353.1"/>
    <property type="molecule type" value="Genomic_DNA"/>
</dbReference>
<evidence type="ECO:0000256" key="6">
    <source>
        <dbReference type="ARBA" id="ARBA00023136"/>
    </source>
</evidence>
<keyword evidence="10" id="KW-1185">Reference proteome</keyword>
<name>A0A5C8HN58_9MICO</name>
<feature type="transmembrane region" description="Helical" evidence="7">
    <location>
        <begin position="106"/>
        <end position="126"/>
    </location>
</feature>
<dbReference type="Gene3D" id="1.10.3720.10">
    <property type="entry name" value="MetI-like"/>
    <property type="match status" value="1"/>
</dbReference>
<dbReference type="InterPro" id="IPR051393">
    <property type="entry name" value="ABC_transporter_permease"/>
</dbReference>